<dbReference type="Gene3D" id="1.10.10.10">
    <property type="entry name" value="Winged helix-like DNA-binding domain superfamily/Winged helix DNA-binding domain"/>
    <property type="match status" value="1"/>
</dbReference>
<evidence type="ECO:0000256" key="1">
    <source>
        <dbReference type="ARBA" id="ARBA00025771"/>
    </source>
</evidence>
<dbReference type="EMBL" id="JAFCIX010000325">
    <property type="protein sequence ID" value="KAH6594942.1"/>
    <property type="molecule type" value="Genomic_DNA"/>
</dbReference>
<keyword evidence="4" id="KW-1185">Reference proteome</keyword>
<accession>A0ABQ8FDJ4</accession>
<reference evidence="3 4" key="1">
    <citation type="submission" date="2021-02" db="EMBL/GenBank/DDBJ databases">
        <title>Variation within the Batrachochytrium salamandrivorans European outbreak.</title>
        <authorList>
            <person name="Kelly M."/>
            <person name="Pasmans F."/>
            <person name="Shea T.P."/>
            <person name="Munoz J.F."/>
            <person name="Carranza S."/>
            <person name="Cuomo C.A."/>
            <person name="Martel A."/>
        </authorList>
    </citation>
    <scope>NUCLEOTIDE SEQUENCE [LARGE SCALE GENOMIC DNA]</scope>
    <source>
        <strain evidence="3 4">AMFP18/2</strain>
    </source>
</reference>
<evidence type="ECO:0000313" key="3">
    <source>
        <dbReference type="EMBL" id="KAH6594942.1"/>
    </source>
</evidence>
<proteinExistence type="inferred from homology"/>
<evidence type="ECO:0000313" key="4">
    <source>
        <dbReference type="Proteomes" id="UP001648503"/>
    </source>
</evidence>
<dbReference type="InterPro" id="IPR045114">
    <property type="entry name" value="Csn12-like"/>
</dbReference>
<dbReference type="Proteomes" id="UP001648503">
    <property type="component" value="Unassembled WGS sequence"/>
</dbReference>
<protein>
    <recommendedName>
        <fullName evidence="2">PCI domain-containing protein</fullName>
    </recommendedName>
</protein>
<dbReference type="InterPro" id="IPR000717">
    <property type="entry name" value="PCI_dom"/>
</dbReference>
<organism evidence="3 4">
    <name type="scientific">Batrachochytrium salamandrivorans</name>
    <dbReference type="NCBI Taxonomy" id="1357716"/>
    <lineage>
        <taxon>Eukaryota</taxon>
        <taxon>Fungi</taxon>
        <taxon>Fungi incertae sedis</taxon>
        <taxon>Chytridiomycota</taxon>
        <taxon>Chytridiomycota incertae sedis</taxon>
        <taxon>Chytridiomycetes</taxon>
        <taxon>Rhizophydiales</taxon>
        <taxon>Rhizophydiales incertae sedis</taxon>
        <taxon>Batrachochytrium</taxon>
    </lineage>
</organism>
<feature type="domain" description="PCI" evidence="2">
    <location>
        <begin position="290"/>
        <end position="370"/>
    </location>
</feature>
<dbReference type="SMART" id="SM00753">
    <property type="entry name" value="PAM"/>
    <property type="match status" value="1"/>
</dbReference>
<evidence type="ECO:0000259" key="2">
    <source>
        <dbReference type="Pfam" id="PF01399"/>
    </source>
</evidence>
<comment type="caution">
    <text evidence="3">The sequence shown here is derived from an EMBL/GenBank/DDBJ whole genome shotgun (WGS) entry which is preliminary data.</text>
</comment>
<dbReference type="PANTHER" id="PTHR12732">
    <property type="entry name" value="UNCHARACTERIZED PROTEASOME COMPONENT REGION PCI-CONTAINING"/>
    <property type="match status" value="1"/>
</dbReference>
<dbReference type="PANTHER" id="PTHR12732:SF0">
    <property type="entry name" value="PCI DOMAIN-CONTAINING PROTEIN 2"/>
    <property type="match status" value="1"/>
</dbReference>
<gene>
    <name evidence="3" type="ORF">BASA50_006204</name>
</gene>
<comment type="similarity">
    <text evidence="1">Belongs to the CSN12 family.</text>
</comment>
<dbReference type="Pfam" id="PF01399">
    <property type="entry name" value="PCI"/>
    <property type="match status" value="1"/>
</dbReference>
<sequence>MQSTVANTTAVVRSLGTSISHQNGVALATAFSLLTQIPADALLHAVSVHNGVDGLFQDLDAPYADFFSIYTRFITEPNIQRPLRLDDVLKYFTKHIYTAAWHRPLFEAICSFVVGQSLLLDDNLKKRGKSPVQCGLVQTALNDFIRDCLRRGELHVCTTVISQIEMQAGRVFNYTDFPKSDQVTYYYQIGKLKLRYHDFIMADHYLSHAAQLCTVQNFSAKRAILSYQIVARIVRGCLPSNQLLHKYNLSNQFSELVFHIRTGNHRAYMQALDRNSGWFMQRCTYMIMKERVKLLMYRNLFHSCFRIVQQAYPDKFNIHISIFTKAVEISGLSGDSVHNDEAECMIVSLIDQGYILGYVDHRTATVVLSKNRTFPRPLHAKRK</sequence>
<dbReference type="InterPro" id="IPR036388">
    <property type="entry name" value="WH-like_DNA-bd_sf"/>
</dbReference>
<name>A0ABQ8FDJ4_9FUNG</name>